<protein>
    <submittedName>
        <fullName evidence="4">Thiosulfate/3-mercaptopyruvate sulfurtransferase</fullName>
        <ecNumber evidence="4">2.8.1.1</ecNumber>
        <ecNumber evidence="4">2.8.1.2</ecNumber>
    </submittedName>
</protein>
<evidence type="ECO:0000313" key="4">
    <source>
        <dbReference type="EMBL" id="MBM7619470.1"/>
    </source>
</evidence>
<gene>
    <name evidence="4" type="ORF">JOC95_001319</name>
</gene>
<organism evidence="4 5">
    <name type="scientific">Sutcliffiella tianshenii</name>
    <dbReference type="NCBI Taxonomy" id="1463404"/>
    <lineage>
        <taxon>Bacteria</taxon>
        <taxon>Bacillati</taxon>
        <taxon>Bacillota</taxon>
        <taxon>Bacilli</taxon>
        <taxon>Bacillales</taxon>
        <taxon>Bacillaceae</taxon>
        <taxon>Sutcliffiella</taxon>
    </lineage>
</organism>
<dbReference type="RefSeq" id="WP_204414513.1">
    <property type="nucleotide sequence ID" value="NZ_JAFBED010000002.1"/>
</dbReference>
<accession>A0ABS2NXT5</accession>
<name>A0ABS2NXT5_9BACI</name>
<dbReference type="PROSITE" id="PS50206">
    <property type="entry name" value="RHODANESE_3"/>
    <property type="match status" value="2"/>
</dbReference>
<dbReference type="Gene3D" id="3.40.250.10">
    <property type="entry name" value="Rhodanese-like domain"/>
    <property type="match status" value="2"/>
</dbReference>
<dbReference type="EMBL" id="JAFBED010000002">
    <property type="protein sequence ID" value="MBM7619470.1"/>
    <property type="molecule type" value="Genomic_DNA"/>
</dbReference>
<dbReference type="PROSITE" id="PS00380">
    <property type="entry name" value="RHODANESE_1"/>
    <property type="match status" value="1"/>
</dbReference>
<dbReference type="Proteomes" id="UP000737402">
    <property type="component" value="Unassembled WGS sequence"/>
</dbReference>
<evidence type="ECO:0000256" key="1">
    <source>
        <dbReference type="ARBA" id="ARBA00022679"/>
    </source>
</evidence>
<comment type="caution">
    <text evidence="4">The sequence shown here is derived from an EMBL/GenBank/DDBJ whole genome shotgun (WGS) entry which is preliminary data.</text>
</comment>
<dbReference type="CDD" id="cd01449">
    <property type="entry name" value="TST_Repeat_2"/>
    <property type="match status" value="1"/>
</dbReference>
<dbReference type="CDD" id="cd01448">
    <property type="entry name" value="TST_Repeat_1"/>
    <property type="match status" value="1"/>
</dbReference>
<keyword evidence="5" id="KW-1185">Reference proteome</keyword>
<keyword evidence="1 4" id="KW-0808">Transferase</keyword>
<dbReference type="GO" id="GO:0016784">
    <property type="term" value="F:3-mercaptopyruvate sulfurtransferase activity"/>
    <property type="evidence" value="ECO:0007669"/>
    <property type="project" value="UniProtKB-EC"/>
</dbReference>
<dbReference type="InterPro" id="IPR001307">
    <property type="entry name" value="Thiosulphate_STrfase_CS"/>
</dbReference>
<dbReference type="InterPro" id="IPR001763">
    <property type="entry name" value="Rhodanese-like_dom"/>
</dbReference>
<dbReference type="GO" id="GO:0004792">
    <property type="term" value="F:thiosulfate-cyanide sulfurtransferase activity"/>
    <property type="evidence" value="ECO:0007669"/>
    <property type="project" value="UniProtKB-EC"/>
</dbReference>
<dbReference type="Pfam" id="PF00581">
    <property type="entry name" value="Rhodanese"/>
    <property type="match status" value="2"/>
</dbReference>
<sequence>MNYIVEPEWVKENLDDLIVIDCRFYLQDPLKGRQEYEIDHIPGAHHFDLDHDLSGPKQKHGGRHPLPPLENLRGKWEEAGAANDKTILLYDSQNGAMASRLWWLLNYMGHSKAFILNGGYDNWKNKGYPVTAALPEKTQKGHFQPVIQEHMIASAQEIFANLPSIEKGERYLIDSREQKRYLGIEEPIDHKAGHIPGARNYFWGDNLDGGDWKNQETLKERFSDMDPTKEVIVYCGSGVTACPNILALKEAGFTDVKLYPGSWSDWISYEDYPISDKSRK</sequence>
<dbReference type="EC" id="2.8.1.2" evidence="4"/>
<reference evidence="4 5" key="1">
    <citation type="submission" date="2021-01" db="EMBL/GenBank/DDBJ databases">
        <title>Genomic Encyclopedia of Type Strains, Phase IV (KMG-IV): sequencing the most valuable type-strain genomes for metagenomic binning, comparative biology and taxonomic classification.</title>
        <authorList>
            <person name="Goeker M."/>
        </authorList>
    </citation>
    <scope>NUCLEOTIDE SEQUENCE [LARGE SCALE GENOMIC DNA]</scope>
    <source>
        <strain evidence="4 5">DSM 25879</strain>
    </source>
</reference>
<feature type="domain" description="Rhodanese" evidence="3">
    <location>
        <begin position="13"/>
        <end position="132"/>
    </location>
</feature>
<dbReference type="InterPro" id="IPR036873">
    <property type="entry name" value="Rhodanese-like_dom_sf"/>
</dbReference>
<dbReference type="EC" id="2.8.1.1" evidence="4"/>
<dbReference type="PANTHER" id="PTHR11364">
    <property type="entry name" value="THIOSULFATE SULFERTANSFERASE"/>
    <property type="match status" value="1"/>
</dbReference>
<feature type="domain" description="Rhodanese" evidence="3">
    <location>
        <begin position="166"/>
        <end position="275"/>
    </location>
</feature>
<keyword evidence="2" id="KW-0677">Repeat</keyword>
<evidence type="ECO:0000259" key="3">
    <source>
        <dbReference type="PROSITE" id="PS50206"/>
    </source>
</evidence>
<dbReference type="SMART" id="SM00450">
    <property type="entry name" value="RHOD"/>
    <property type="match status" value="2"/>
</dbReference>
<dbReference type="InterPro" id="IPR045078">
    <property type="entry name" value="TST/MPST-like"/>
</dbReference>
<evidence type="ECO:0000256" key="2">
    <source>
        <dbReference type="ARBA" id="ARBA00022737"/>
    </source>
</evidence>
<dbReference type="PANTHER" id="PTHR11364:SF27">
    <property type="entry name" value="SULFURTRANSFERASE"/>
    <property type="match status" value="1"/>
</dbReference>
<proteinExistence type="predicted"/>
<evidence type="ECO:0000313" key="5">
    <source>
        <dbReference type="Proteomes" id="UP000737402"/>
    </source>
</evidence>
<dbReference type="SUPFAM" id="SSF52821">
    <property type="entry name" value="Rhodanese/Cell cycle control phosphatase"/>
    <property type="match status" value="2"/>
</dbReference>